<sequence length="68" mass="7515">MKRTFAASVWQEGNWFVAQCLEIDIASQGETETEALANLEEALSLHFEPPVATVLPQIKTLQIEIDAA</sequence>
<gene>
    <name evidence="1" type="ORF">H6G97_32665</name>
</gene>
<keyword evidence="2" id="KW-1185">Reference proteome</keyword>
<dbReference type="InterPro" id="IPR055811">
    <property type="entry name" value="DUF7387"/>
</dbReference>
<dbReference type="InterPro" id="IPR035069">
    <property type="entry name" value="TTHA1013/TTHA0281-like"/>
</dbReference>
<dbReference type="SUPFAM" id="SSF143100">
    <property type="entry name" value="TTHA1013/TTHA0281-like"/>
    <property type="match status" value="1"/>
</dbReference>
<reference evidence="1 2" key="1">
    <citation type="journal article" date="2020" name="ISME J.">
        <title>Comparative genomics reveals insights into cyanobacterial evolution and habitat adaptation.</title>
        <authorList>
            <person name="Chen M.Y."/>
            <person name="Teng W.K."/>
            <person name="Zhao L."/>
            <person name="Hu C.X."/>
            <person name="Zhou Y.K."/>
            <person name="Han B.P."/>
            <person name="Song L.R."/>
            <person name="Shu W.S."/>
        </authorList>
    </citation>
    <scope>NUCLEOTIDE SEQUENCE [LARGE SCALE GENOMIC DNA]</scope>
    <source>
        <strain evidence="1 2">FACHB-838</strain>
    </source>
</reference>
<protein>
    <submittedName>
        <fullName evidence="1">Type II toxin-antitoxin system HicB family antitoxin</fullName>
    </submittedName>
</protein>
<organism evidence="1 2">
    <name type="scientific">Nostoc flagelliforme FACHB-838</name>
    <dbReference type="NCBI Taxonomy" id="2692904"/>
    <lineage>
        <taxon>Bacteria</taxon>
        <taxon>Bacillati</taxon>
        <taxon>Cyanobacteriota</taxon>
        <taxon>Cyanophyceae</taxon>
        <taxon>Nostocales</taxon>
        <taxon>Nostocaceae</taxon>
        <taxon>Nostoc</taxon>
    </lineage>
</organism>
<dbReference type="Gene3D" id="3.30.160.250">
    <property type="match status" value="1"/>
</dbReference>
<evidence type="ECO:0000313" key="1">
    <source>
        <dbReference type="EMBL" id="MBD2534035.1"/>
    </source>
</evidence>
<dbReference type="RefSeq" id="WP_190944562.1">
    <property type="nucleotide sequence ID" value="NZ_JACJSI010000130.1"/>
</dbReference>
<dbReference type="Pfam" id="PF24113">
    <property type="entry name" value="DUF7387"/>
    <property type="match status" value="1"/>
</dbReference>
<evidence type="ECO:0000313" key="2">
    <source>
        <dbReference type="Proteomes" id="UP000623440"/>
    </source>
</evidence>
<accession>A0ABR8DYN2</accession>
<comment type="caution">
    <text evidence="1">The sequence shown here is derived from an EMBL/GenBank/DDBJ whole genome shotgun (WGS) entry which is preliminary data.</text>
</comment>
<dbReference type="Proteomes" id="UP000623440">
    <property type="component" value="Unassembled WGS sequence"/>
</dbReference>
<proteinExistence type="predicted"/>
<dbReference type="EMBL" id="JACJSI010000130">
    <property type="protein sequence ID" value="MBD2534035.1"/>
    <property type="molecule type" value="Genomic_DNA"/>
</dbReference>
<name>A0ABR8DYN2_9NOSO</name>